<dbReference type="InterPro" id="IPR004358">
    <property type="entry name" value="Sig_transdc_His_kin-like_C"/>
</dbReference>
<organism evidence="15 16">
    <name type="scientific">Candidatus Scalindua rubra</name>
    <dbReference type="NCBI Taxonomy" id="1872076"/>
    <lineage>
        <taxon>Bacteria</taxon>
        <taxon>Pseudomonadati</taxon>
        <taxon>Planctomycetota</taxon>
        <taxon>Candidatus Brocadiia</taxon>
        <taxon>Candidatus Brocadiales</taxon>
        <taxon>Candidatus Scalinduaceae</taxon>
        <taxon>Candidatus Scalindua</taxon>
    </lineage>
</organism>
<dbReference type="SMART" id="SM00304">
    <property type="entry name" value="HAMP"/>
    <property type="match status" value="1"/>
</dbReference>
<reference evidence="15 16" key="1">
    <citation type="submission" date="2016-07" db="EMBL/GenBank/DDBJ databases">
        <title>Draft genome of Scalindua rubra, obtained from a brine-seawater interface in the Red Sea, sheds light on salt adaptation in anammox bacteria.</title>
        <authorList>
            <person name="Speth D.R."/>
            <person name="Lagkouvardos I."/>
            <person name="Wang Y."/>
            <person name="Qian P.-Y."/>
            <person name="Dutilh B.E."/>
            <person name="Jetten M.S."/>
        </authorList>
    </citation>
    <scope>NUCLEOTIDE SEQUENCE [LARGE SCALE GENOMIC DNA]</scope>
    <source>
        <strain evidence="15">BSI-1</strain>
    </source>
</reference>
<evidence type="ECO:0000256" key="7">
    <source>
        <dbReference type="ARBA" id="ARBA00023012"/>
    </source>
</evidence>
<evidence type="ECO:0000259" key="12">
    <source>
        <dbReference type="PROSITE" id="PS50109"/>
    </source>
</evidence>
<dbReference type="InterPro" id="IPR036097">
    <property type="entry name" value="HisK_dim/P_sf"/>
</dbReference>
<protein>
    <recommendedName>
        <fullName evidence="3">histidine kinase</fullName>
        <ecNumber evidence="3">2.7.13.3</ecNumber>
    </recommendedName>
</protein>
<dbReference type="SUPFAM" id="SSF158472">
    <property type="entry name" value="HAMP domain-like"/>
    <property type="match status" value="1"/>
</dbReference>
<dbReference type="InterPro" id="IPR005467">
    <property type="entry name" value="His_kinase_dom"/>
</dbReference>
<dbReference type="Gene3D" id="3.30.450.40">
    <property type="match status" value="1"/>
</dbReference>
<evidence type="ECO:0000259" key="13">
    <source>
        <dbReference type="PROSITE" id="PS50110"/>
    </source>
</evidence>
<keyword evidence="11" id="KW-1133">Transmembrane helix</keyword>
<feature type="region of interest" description="Disordered" evidence="10">
    <location>
        <begin position="903"/>
        <end position="934"/>
    </location>
</feature>
<dbReference type="SUPFAM" id="SSF47384">
    <property type="entry name" value="Homodimeric domain of signal transducing histidine kinase"/>
    <property type="match status" value="1"/>
</dbReference>
<dbReference type="CDD" id="cd06225">
    <property type="entry name" value="HAMP"/>
    <property type="match status" value="1"/>
</dbReference>
<keyword evidence="5" id="KW-0808">Transferase</keyword>
<feature type="domain" description="Response regulatory" evidence="13">
    <location>
        <begin position="1075"/>
        <end position="1191"/>
    </location>
</feature>
<keyword evidence="9" id="KW-0175">Coiled coil</keyword>
<evidence type="ECO:0000256" key="6">
    <source>
        <dbReference type="ARBA" id="ARBA00022777"/>
    </source>
</evidence>
<feature type="domain" description="Histidine kinase" evidence="12">
    <location>
        <begin position="662"/>
        <end position="897"/>
    </location>
</feature>
<comment type="catalytic activity">
    <reaction evidence="1">
        <text>ATP + protein L-histidine = ADP + protein N-phospho-L-histidine.</text>
        <dbReference type="EC" id="2.7.13.3"/>
    </reaction>
</comment>
<keyword evidence="6 15" id="KW-0418">Kinase</keyword>
<dbReference type="PATRIC" id="fig|1872076.5.peg.2781"/>
<evidence type="ECO:0000256" key="1">
    <source>
        <dbReference type="ARBA" id="ARBA00000085"/>
    </source>
</evidence>
<feature type="modified residue" description="4-aspartylphosphate" evidence="8">
    <location>
        <position position="1271"/>
    </location>
</feature>
<dbReference type="PRINTS" id="PR00344">
    <property type="entry name" value="BCTRLSENSOR"/>
</dbReference>
<dbReference type="SMART" id="SM00388">
    <property type="entry name" value="HisKA"/>
    <property type="match status" value="1"/>
</dbReference>
<dbReference type="EC" id="2.7.13.3" evidence="3"/>
<name>A0A1E3XA56_9BACT</name>
<feature type="domain" description="Response regulatory" evidence="13">
    <location>
        <begin position="1221"/>
        <end position="1326"/>
    </location>
</feature>
<dbReference type="PANTHER" id="PTHR45339">
    <property type="entry name" value="HYBRID SIGNAL TRANSDUCTION HISTIDINE KINASE J"/>
    <property type="match status" value="1"/>
</dbReference>
<feature type="domain" description="HAMP" evidence="14">
    <location>
        <begin position="347"/>
        <end position="399"/>
    </location>
</feature>
<dbReference type="PROSITE" id="PS50109">
    <property type="entry name" value="HIS_KIN"/>
    <property type="match status" value="1"/>
</dbReference>
<dbReference type="SMART" id="SM00387">
    <property type="entry name" value="HATPase_c"/>
    <property type="match status" value="1"/>
</dbReference>
<evidence type="ECO:0000313" key="16">
    <source>
        <dbReference type="Proteomes" id="UP000094056"/>
    </source>
</evidence>
<dbReference type="InterPro" id="IPR036890">
    <property type="entry name" value="HATPase_C_sf"/>
</dbReference>
<comment type="subcellular location">
    <subcellularLocation>
        <location evidence="2">Membrane</location>
    </subcellularLocation>
</comment>
<dbReference type="InterPro" id="IPR003018">
    <property type="entry name" value="GAF"/>
</dbReference>
<dbReference type="Pfam" id="PF13185">
    <property type="entry name" value="GAF_2"/>
    <property type="match status" value="1"/>
</dbReference>
<dbReference type="GO" id="GO:0000155">
    <property type="term" value="F:phosphorelay sensor kinase activity"/>
    <property type="evidence" value="ECO:0007669"/>
    <property type="project" value="InterPro"/>
</dbReference>
<dbReference type="Pfam" id="PF00672">
    <property type="entry name" value="HAMP"/>
    <property type="match status" value="1"/>
</dbReference>
<dbReference type="InterPro" id="IPR029016">
    <property type="entry name" value="GAF-like_dom_sf"/>
</dbReference>
<dbReference type="GO" id="GO:0016020">
    <property type="term" value="C:membrane"/>
    <property type="evidence" value="ECO:0007669"/>
    <property type="project" value="UniProtKB-SubCell"/>
</dbReference>
<feature type="domain" description="Response regulatory" evidence="13">
    <location>
        <begin position="953"/>
        <end position="1066"/>
    </location>
</feature>
<feature type="transmembrane region" description="Helical" evidence="11">
    <location>
        <begin position="25"/>
        <end position="45"/>
    </location>
</feature>
<evidence type="ECO:0000259" key="14">
    <source>
        <dbReference type="PROSITE" id="PS50885"/>
    </source>
</evidence>
<dbReference type="Pfam" id="PF02518">
    <property type="entry name" value="HATPase_c"/>
    <property type="match status" value="1"/>
</dbReference>
<sequence length="1326" mass="148770">MKNEDLRTKQKASKHSFRIGLVKQLIILALIPALIVGGFMSILLFRELDAKKQANQISSIADYIVVASQVVHQLQRELGASAGYIASDGNNMTDMMKKQSRLTDKYYAVLDKDIKSLDIQNLGYKFARRVNTSSRNLWKLPSIREKITSLSIEKNESNELYTEIIAEIIGSFQEASVIIKNSELSFPFTACVNFMMAKEMAGTERAIITGIVAEDKPVTNSDMHKWMEVSKGQNALLAAFKYQITEGILKEFRTKLSEANIKAVTDIRMRISEKLDEGKFGLKPEHVFNTTTRRIDDLKKVEDAQLQDILKNATKLSSEKMVSVIIYSGLTGGSTVAMFILCFLITRSITGPISMLSRAAKRVAEGQLDHEIEIKSRSEIGELADSFNDMLYNLRLTMEKNDAHSWLKTGQTELNVRMRGEQDIGTLGGNIIGYLAEYLNAQIGALYMADEDSRLKLIGAYAYSRQKNTSSEFMPGEGLVGQVASGKKHILITNCPDDYINIHSGMGEAVPKNILVFPLIMNNTTKGVVELGALHEFSDSDIDFLEQIAESIAIALNSVAAREKMATLLEKYQKLTETLQSQQEELRTTNEELEERAIVLKESESKLQAQQEELRQINEELEEQKEDVERKNKDLKDAQRVIEEKARDLELSSKYKSEFLANMSHELRTPLNSILLLSRLLADNKDGNLTEDDVESAQSIHSSGSELLQLINDVLDLSKVEAGKMDIHIEDTNLQEFSTAMKRNFKPVTAEKKLYMNVDIADDLPNHIRTDRQRVEQVVKNFLSNAFKFTSDGGVTLHISRPDDQYNETQLSKKGVDRTRVVAFSVSDTGVGIPEEKQKLIFEAFQQADGATSGKYGGTGLGLSISRELAILLGGEISIESVHGKGSTFTLYLPETFESEVETEQLETGDLKLETRTPQPSTQISQTETPSGREDAFEAIEDDRKIIAPKDKSILIIEDDPKFLKILRDLTREHGFKCLVAGDGETGLQFAEYYKPSGIILDIQLPGISGWGVMSRLKENLSTRHIPIHIISVSDKKLDAKKMGAIDYLTKPVSLEEIKHVYEKFNKMISKPVKDLLIVEDDAHQVEFITKIISSGDVRTTIASTAKEAYNQILSGKFDCMILDLGLPDMSGIELLNKIRNTEDITQLPIIVYTGKNLTKQERKIIDEYAESTIVKGIASHQKLLDESTLFLHRVIANLPEAQQKILRMIHDKEAILADKKILVVDDDMRNVFSIKKILEDKDIQVLVAKNGKESLRSLNNNPDIHLVLMDIMMPEMDGYKTMGEIRKQERFKNLPIIALTAKAMKGDRSKCIELAPVTTWLSLLM</sequence>
<dbReference type="SUPFAM" id="SSF52172">
    <property type="entry name" value="CheY-like"/>
    <property type="match status" value="3"/>
</dbReference>
<evidence type="ECO:0000256" key="10">
    <source>
        <dbReference type="SAM" id="MobiDB-lite"/>
    </source>
</evidence>
<dbReference type="PANTHER" id="PTHR45339:SF1">
    <property type="entry name" value="HYBRID SIGNAL TRANSDUCTION HISTIDINE KINASE J"/>
    <property type="match status" value="1"/>
</dbReference>
<keyword evidence="7" id="KW-0902">Two-component regulatory system</keyword>
<dbReference type="FunFam" id="3.30.565.10:FF:000010">
    <property type="entry name" value="Sensor histidine kinase RcsC"/>
    <property type="match status" value="1"/>
</dbReference>
<evidence type="ECO:0000313" key="15">
    <source>
        <dbReference type="EMBL" id="ODS32516.1"/>
    </source>
</evidence>
<dbReference type="SMART" id="SM00448">
    <property type="entry name" value="REC"/>
    <property type="match status" value="3"/>
</dbReference>
<dbReference type="InterPro" id="IPR003594">
    <property type="entry name" value="HATPase_dom"/>
</dbReference>
<proteinExistence type="predicted"/>
<keyword evidence="11" id="KW-0472">Membrane</keyword>
<feature type="modified residue" description="4-aspartylphosphate" evidence="8">
    <location>
        <position position="1002"/>
    </location>
</feature>
<dbReference type="CDD" id="cd00156">
    <property type="entry name" value="REC"/>
    <property type="match status" value="1"/>
</dbReference>
<evidence type="ECO:0000256" key="9">
    <source>
        <dbReference type="SAM" id="Coils"/>
    </source>
</evidence>
<dbReference type="SUPFAM" id="SSF55781">
    <property type="entry name" value="GAF domain-like"/>
    <property type="match status" value="1"/>
</dbReference>
<evidence type="ECO:0000256" key="5">
    <source>
        <dbReference type="ARBA" id="ARBA00022679"/>
    </source>
</evidence>
<gene>
    <name evidence="15" type="ORF">SCARUB_02371</name>
</gene>
<evidence type="ECO:0000256" key="4">
    <source>
        <dbReference type="ARBA" id="ARBA00022553"/>
    </source>
</evidence>
<dbReference type="CDD" id="cd16922">
    <property type="entry name" value="HATPase_EvgS-ArcB-TorS-like"/>
    <property type="match status" value="1"/>
</dbReference>
<dbReference type="PROSITE" id="PS50110">
    <property type="entry name" value="RESPONSE_REGULATORY"/>
    <property type="match status" value="3"/>
</dbReference>
<accession>A0A1E3XA56</accession>
<dbReference type="PROSITE" id="PS50885">
    <property type="entry name" value="HAMP"/>
    <property type="match status" value="1"/>
</dbReference>
<evidence type="ECO:0000256" key="11">
    <source>
        <dbReference type="SAM" id="Phobius"/>
    </source>
</evidence>
<dbReference type="Pfam" id="PF08376">
    <property type="entry name" value="NIT"/>
    <property type="match status" value="1"/>
</dbReference>
<dbReference type="Gene3D" id="3.40.50.2300">
    <property type="match status" value="3"/>
</dbReference>
<feature type="modified residue" description="4-aspartylphosphate" evidence="8">
    <location>
        <position position="1124"/>
    </location>
</feature>
<evidence type="ECO:0000256" key="8">
    <source>
        <dbReference type="PROSITE-ProRule" id="PRU00169"/>
    </source>
</evidence>
<dbReference type="SMART" id="SM00065">
    <property type="entry name" value="GAF"/>
    <property type="match status" value="1"/>
</dbReference>
<keyword evidence="4 8" id="KW-0597">Phosphoprotein</keyword>
<dbReference type="InterPro" id="IPR011006">
    <property type="entry name" value="CheY-like_superfamily"/>
</dbReference>
<keyword evidence="11" id="KW-0812">Transmembrane</keyword>
<evidence type="ECO:0000256" key="2">
    <source>
        <dbReference type="ARBA" id="ARBA00004370"/>
    </source>
</evidence>
<dbReference type="Pfam" id="PF00512">
    <property type="entry name" value="HisKA"/>
    <property type="match status" value="1"/>
</dbReference>
<evidence type="ECO:0000256" key="3">
    <source>
        <dbReference type="ARBA" id="ARBA00012438"/>
    </source>
</evidence>
<dbReference type="EMBL" id="MAYW01000059">
    <property type="protein sequence ID" value="ODS32516.1"/>
    <property type="molecule type" value="Genomic_DNA"/>
</dbReference>
<dbReference type="Proteomes" id="UP000094056">
    <property type="component" value="Unassembled WGS sequence"/>
</dbReference>
<dbReference type="Gene3D" id="6.10.340.10">
    <property type="match status" value="1"/>
</dbReference>
<dbReference type="InterPro" id="IPR001789">
    <property type="entry name" value="Sig_transdc_resp-reg_receiver"/>
</dbReference>
<dbReference type="Gene3D" id="1.10.287.130">
    <property type="match status" value="1"/>
</dbReference>
<feature type="compositionally biased region" description="Polar residues" evidence="10">
    <location>
        <begin position="916"/>
        <end position="930"/>
    </location>
</feature>
<dbReference type="Pfam" id="PF00072">
    <property type="entry name" value="Response_reg"/>
    <property type="match status" value="3"/>
</dbReference>
<feature type="coiled-coil region" evidence="9">
    <location>
        <begin position="558"/>
        <end position="652"/>
    </location>
</feature>
<dbReference type="Gene3D" id="3.30.565.10">
    <property type="entry name" value="Histidine kinase-like ATPase, C-terminal domain"/>
    <property type="match status" value="1"/>
</dbReference>
<dbReference type="InterPro" id="IPR003661">
    <property type="entry name" value="HisK_dim/P_dom"/>
</dbReference>
<dbReference type="CDD" id="cd17546">
    <property type="entry name" value="REC_hyHK_CKI1_RcsC-like"/>
    <property type="match status" value="1"/>
</dbReference>
<dbReference type="CDD" id="cd00082">
    <property type="entry name" value="HisKA"/>
    <property type="match status" value="1"/>
</dbReference>
<dbReference type="SUPFAM" id="SSF55874">
    <property type="entry name" value="ATPase domain of HSP90 chaperone/DNA topoisomerase II/histidine kinase"/>
    <property type="match status" value="1"/>
</dbReference>
<dbReference type="InterPro" id="IPR003660">
    <property type="entry name" value="HAMP_dom"/>
</dbReference>
<dbReference type="InterPro" id="IPR013587">
    <property type="entry name" value="Nitrate/nitrite_sensing"/>
</dbReference>
<comment type="caution">
    <text evidence="15">The sequence shown here is derived from an EMBL/GenBank/DDBJ whole genome shotgun (WGS) entry which is preliminary data.</text>
</comment>